<reference evidence="1" key="1">
    <citation type="journal article" date="2020" name="Nature">
        <title>Giant virus diversity and host interactions through global metagenomics.</title>
        <authorList>
            <person name="Schulz F."/>
            <person name="Roux S."/>
            <person name="Paez-Espino D."/>
            <person name="Jungbluth S."/>
            <person name="Walsh D.A."/>
            <person name="Denef V.J."/>
            <person name="McMahon K.D."/>
            <person name="Konstantinidis K.T."/>
            <person name="Eloe-Fadrosh E.A."/>
            <person name="Kyrpides N.C."/>
            <person name="Woyke T."/>
        </authorList>
    </citation>
    <scope>NUCLEOTIDE SEQUENCE</scope>
    <source>
        <strain evidence="1">GVMAG-M-3300018428-35</strain>
    </source>
</reference>
<evidence type="ECO:0000313" key="1">
    <source>
        <dbReference type="EMBL" id="QHS95197.1"/>
    </source>
</evidence>
<evidence type="ECO:0008006" key="2">
    <source>
        <dbReference type="Google" id="ProtNLM"/>
    </source>
</evidence>
<dbReference type="EMBL" id="MN739245">
    <property type="protein sequence ID" value="QHS95197.1"/>
    <property type="molecule type" value="Genomic_DNA"/>
</dbReference>
<organism evidence="1">
    <name type="scientific">viral metagenome</name>
    <dbReference type="NCBI Taxonomy" id="1070528"/>
    <lineage>
        <taxon>unclassified sequences</taxon>
        <taxon>metagenomes</taxon>
        <taxon>organismal metagenomes</taxon>
    </lineage>
</organism>
<protein>
    <recommendedName>
        <fullName evidence="2">Glycosyltransferase</fullName>
    </recommendedName>
</protein>
<dbReference type="AlphaFoldDB" id="A0A6C0BS30"/>
<name>A0A6C0BS30_9ZZZZ</name>
<sequence length="458" mass="52690">MKNLLKLVNKKADELEYDEDIKILHYSLFEGLKIEKKDSKLSVALINIPCGGFGDIVNCKTFSDYLKQWYPNMKVSICTAAINKFKSLGIKTKDLIELEAIKIYDENEGAECQPFDNLKFKNKIPKFDLIVVVPMVNEQFSVKKLQKLIPYANKYNSFAVSEYNGEYPPYAFPIGVGKGQLGLMLTSMNIKKHNFIKAPYALAYTAGHDRGQGVVTHTNHCILSFIEMICKKYCNKYNKLQMIIPPWFCSDSEKEISLLTSPQLKTKCANIIKKYFGNSHLVLKGEVYSENNNIVPIVKSNKNNKEFILRGDILPKPREEFISLIKYSLPDVLLTGDQSVTDGIAYSNMNKRIWYQISPWKKDLAYELSKAIPNKYLDNFRTSCGTLKGIKVDLNNRNLVKQNDFRKKGKIRMDSILKFYSLINEPDIQCLMDCIDHSRYKDSAIKKFNKKIELKYNL</sequence>
<proteinExistence type="predicted"/>
<accession>A0A6C0BS30</accession>